<evidence type="ECO:0000256" key="9">
    <source>
        <dbReference type="PROSITE-ProRule" id="PRU10069"/>
    </source>
</evidence>
<dbReference type="HOGENOM" id="CLU_045022_2_0_1"/>
<keyword evidence="5" id="KW-0136">Cellulose degradation</keyword>
<dbReference type="PROSITE" id="PS01140">
    <property type="entry name" value="GLYCOSYL_HYDROL_F45"/>
    <property type="match status" value="1"/>
</dbReference>
<dbReference type="GO" id="GO:0030245">
    <property type="term" value="P:cellulose catabolic process"/>
    <property type="evidence" value="ECO:0007669"/>
    <property type="project" value="UniProtKB-KW"/>
</dbReference>
<protein>
    <recommendedName>
        <fullName evidence="3 9">Cellulase</fullName>
        <ecNumber evidence="3 9">3.2.1.4</ecNumber>
    </recommendedName>
</protein>
<dbReference type="Gene3D" id="2.40.40.10">
    <property type="entry name" value="RlpA-like domain"/>
    <property type="match status" value="1"/>
</dbReference>
<dbReference type="PANTHER" id="PTHR39730">
    <property type="entry name" value="ENDOGLUCANASE 1"/>
    <property type="match status" value="1"/>
</dbReference>
<dbReference type="GO" id="GO:0008810">
    <property type="term" value="F:cellulase activity"/>
    <property type="evidence" value="ECO:0007669"/>
    <property type="project" value="UniProtKB-EC"/>
</dbReference>
<dbReference type="Proteomes" id="UP000030106">
    <property type="component" value="Unassembled WGS sequence"/>
</dbReference>
<comment type="caution">
    <text evidence="12">The sequence shown here is derived from an EMBL/GenBank/DDBJ whole genome shotgun (WGS) entry which is preliminary data.</text>
</comment>
<dbReference type="EMBL" id="ANFO01000137">
    <property type="protein sequence ID" value="KGQ12157.1"/>
    <property type="molecule type" value="Genomic_DNA"/>
</dbReference>
<feature type="signal peptide" evidence="10">
    <location>
        <begin position="1"/>
        <end position="20"/>
    </location>
</feature>
<feature type="active site" description="Nucleophile" evidence="9">
    <location>
        <position position="32"/>
    </location>
</feature>
<keyword evidence="6" id="KW-0119">Carbohydrate metabolism</keyword>
<dbReference type="EC" id="3.2.1.4" evidence="3 9"/>
<gene>
    <name evidence="12" type="ORF">BBAD15_g2087</name>
</gene>
<dbReference type="SUPFAM" id="SSF50685">
    <property type="entry name" value="Barwin-like endoglucanases"/>
    <property type="match status" value="1"/>
</dbReference>
<dbReference type="InterPro" id="IPR052288">
    <property type="entry name" value="GH45_Enzymes"/>
</dbReference>
<evidence type="ECO:0000313" key="13">
    <source>
        <dbReference type="Proteomes" id="UP000030106"/>
    </source>
</evidence>
<sequence length="232" mass="24089">MVKVSSILLAITALIGSASAVSGNGRSTRYWDCCKPSCGWPGKAAVGKSAQTCSAGNHPLNDANLKSGCDGGPSYACANNQPWAVNSKLSYGFAATAISGGSESTWCCACYKLTFTSGPVVGQEMIVQSINTGGDLSSNHFNLLIPGGGVGLFNGCTSQYGGNFPGARYGGVSSRAECDQLPQAIIAGCRWRFDWFKNADNPTFSFAQVQCPRGLLAVSGCKRDDDGLFPPA</sequence>
<comment type="similarity">
    <text evidence="2">Belongs to the glycosyl hydrolase 45 (cellulase K) family.</text>
</comment>
<dbReference type="AlphaFoldDB" id="A0A0A2W0P8"/>
<evidence type="ECO:0000256" key="3">
    <source>
        <dbReference type="ARBA" id="ARBA00012601"/>
    </source>
</evidence>
<proteinExistence type="inferred from homology"/>
<accession>A0A0A2W0P8</accession>
<evidence type="ECO:0000256" key="1">
    <source>
        <dbReference type="ARBA" id="ARBA00000966"/>
    </source>
</evidence>
<organism evidence="12 13">
    <name type="scientific">Beauveria bassiana D1-5</name>
    <dbReference type="NCBI Taxonomy" id="1245745"/>
    <lineage>
        <taxon>Eukaryota</taxon>
        <taxon>Fungi</taxon>
        <taxon>Dikarya</taxon>
        <taxon>Ascomycota</taxon>
        <taxon>Pezizomycotina</taxon>
        <taxon>Sordariomycetes</taxon>
        <taxon>Hypocreomycetidae</taxon>
        <taxon>Hypocreales</taxon>
        <taxon>Cordycipitaceae</taxon>
        <taxon>Beauveria</taxon>
    </lineage>
</organism>
<keyword evidence="10" id="KW-0732">Signal</keyword>
<keyword evidence="7" id="KW-0326">Glycosidase</keyword>
<dbReference type="Pfam" id="PF02015">
    <property type="entry name" value="Glyco_hydro_45"/>
    <property type="match status" value="1"/>
</dbReference>
<comment type="catalytic activity">
    <reaction evidence="1 9">
        <text>Endohydrolysis of (1-&gt;4)-beta-D-glucosidic linkages in cellulose, lichenin and cereal beta-D-glucans.</text>
        <dbReference type="EC" id="3.2.1.4"/>
    </reaction>
</comment>
<reference evidence="12 13" key="1">
    <citation type="submission" date="2012-10" db="EMBL/GenBank/DDBJ databases">
        <title>Genome sequencing and analysis of entomopathogenic fungi Beauveria bassiana D1-5.</title>
        <authorList>
            <person name="Li Q."/>
            <person name="Wang L."/>
            <person name="Zhang Z."/>
            <person name="Wang Q."/>
            <person name="Ren J."/>
            <person name="Wang M."/>
            <person name="Xu W."/>
            <person name="Wang J."/>
            <person name="Lu Y."/>
            <person name="Du Q."/>
            <person name="Sun Z."/>
        </authorList>
    </citation>
    <scope>NUCLEOTIDE SEQUENCE [LARGE SCALE GENOMIC DNA]</scope>
    <source>
        <strain evidence="12 13">D1-5</strain>
    </source>
</reference>
<evidence type="ECO:0000256" key="7">
    <source>
        <dbReference type="ARBA" id="ARBA00023295"/>
    </source>
</evidence>
<evidence type="ECO:0000313" key="12">
    <source>
        <dbReference type="EMBL" id="KGQ12157.1"/>
    </source>
</evidence>
<feature type="chain" id="PRO_5002007390" description="Cellulase" evidence="10">
    <location>
        <begin position="21"/>
        <end position="232"/>
    </location>
</feature>
<dbReference type="InterPro" id="IPR000334">
    <property type="entry name" value="Glyco_hydro_45"/>
</dbReference>
<name>A0A0A2W0P8_BEABA</name>
<dbReference type="OrthoDB" id="10035502at2759"/>
<evidence type="ECO:0000256" key="4">
    <source>
        <dbReference type="ARBA" id="ARBA00022801"/>
    </source>
</evidence>
<feature type="domain" description="Glycosyl hydrolases family 45 active site" evidence="11">
    <location>
        <begin position="27"/>
        <end position="38"/>
    </location>
</feature>
<dbReference type="PANTHER" id="PTHR39730:SF1">
    <property type="entry name" value="ENDOGLUCANASE 1"/>
    <property type="match status" value="1"/>
</dbReference>
<evidence type="ECO:0000256" key="2">
    <source>
        <dbReference type="ARBA" id="ARBA00007793"/>
    </source>
</evidence>
<dbReference type="STRING" id="1245745.A0A0A2W0P8"/>
<evidence type="ECO:0000256" key="8">
    <source>
        <dbReference type="ARBA" id="ARBA00023326"/>
    </source>
</evidence>
<evidence type="ECO:0000256" key="10">
    <source>
        <dbReference type="SAM" id="SignalP"/>
    </source>
</evidence>
<evidence type="ECO:0000259" key="11">
    <source>
        <dbReference type="PROSITE" id="PS01140"/>
    </source>
</evidence>
<evidence type="ECO:0000256" key="5">
    <source>
        <dbReference type="ARBA" id="ARBA00023001"/>
    </source>
</evidence>
<evidence type="ECO:0000256" key="6">
    <source>
        <dbReference type="ARBA" id="ARBA00023277"/>
    </source>
</evidence>
<keyword evidence="8" id="KW-0624">Polysaccharide degradation</keyword>
<dbReference type="InterPro" id="IPR036908">
    <property type="entry name" value="RlpA-like_sf"/>
</dbReference>
<keyword evidence="4" id="KW-0378">Hydrolase</keyword>